<sequence length="1101" mass="121621">MAINSQDVEMTEPLDLKSRYTGGDYIYKMGGNGTALFNGKKAIDCSHMVNLLLTGAGYNIPYEDTRVMNNSTYYTTVLPQDVRKGDIALWINIPPVRGGVALFHTGIVEDYNPVTQGGKFFGAQSSGNATAAFGPRPPLSYYWPVPTKFLRAKEEFRTGGSPAPAPTPAPAPEPTPAPAGPAPLLNFQYPFRKADGKQFTDVEDVYKALEGETSGHYLLGSNRFWHGGIHISDKTAPQCVLNEPVRCMADGEVVAYRLNQDYLESTFGDNEKKLKYSNSFCLVRHEYKSAPNPEEGPNKGKQNKLNFYSLYMHLLPYARYPLAPEETPKPVVTMNVGDYKAYDKAPWVEGAQSYGLIKKGTRLEIIDQASEGVKVYAKGKILVGSVKSGSSTTRNAGDEIWFAYKENDAPYKNSAGDKIWTADKLVERLRPNYWQGKVKATAAIKLDLYKDPVNPQNGQPAGDKYSTQLNATSIVEFESKEVLTLNVGGKLRRMAKCTLVSGEVAGAGTVPPSFWICVENEASYKVVEWTSLTPSSFDSVETASTGIKAGDPIGYLGLTENLTGEEGGISSKHQVHVEIFTAEAEVKEFLKNIAGLKTGKQYLYLAKDTKLKVKASATETAPLKKEHAIDLAKAPVIKENNEDWYEVSVVDDNQTLTGLVKKTGAQLITQHDWEKLGFQIVEETNTTADGFLDPDDMPPFFKDLFAKIDKNNDKEVSSDELSEALKNKDTRDQWSRLIAYHPTEWKDKSGSAKWSKLDALLETSPKTLKHEKERIDKYAFWDELSGKAAIGSSLVWHFHPVEFITIMRAKKTCDCNAIVKVTRWISSSMTHYGPLHTGDKELGSAPQWDELVSGGKITAIEKKIIVVMSGNEAKINGVQSYDSEVITAGAMQKTINISGGGELPAQVKKFKDKYPEDYIEYFESKGWKLDETGTSPKMYYQGEARANGAKLEGQALKTNLKIGCGESTFGQVVNCQPVSVMACAIASSSYIEIQIMDFIDRLRSALKKKPTGYSFTAEAFFKTALGRAVVLDHDINRPGYVSDDLGTALNAFFAQNPTISKNIDTWGATHDVHERKVLDLYGSGRRMTNASLRYNHLKAEL</sequence>
<dbReference type="EMBL" id="RBRY01000109">
    <property type="protein sequence ID" value="RMR55144.1"/>
    <property type="molecule type" value="Genomic_DNA"/>
</dbReference>
<organism evidence="3 4">
    <name type="scientific">Pseudomonas cichorii</name>
    <dbReference type="NCBI Taxonomy" id="36746"/>
    <lineage>
        <taxon>Bacteria</taxon>
        <taxon>Pseudomonadati</taxon>
        <taxon>Pseudomonadota</taxon>
        <taxon>Gammaproteobacteria</taxon>
        <taxon>Pseudomonadales</taxon>
        <taxon>Pseudomonadaceae</taxon>
        <taxon>Pseudomonas</taxon>
    </lineage>
</organism>
<feature type="region of interest" description="Disordered" evidence="1">
    <location>
        <begin position="157"/>
        <end position="182"/>
    </location>
</feature>
<dbReference type="Gene3D" id="3.90.1720.10">
    <property type="entry name" value="endopeptidase domain like (from Nostoc punctiforme)"/>
    <property type="match status" value="1"/>
</dbReference>
<name>A0A3M4VTT8_PSECI</name>
<dbReference type="GO" id="GO:0005509">
    <property type="term" value="F:calcium ion binding"/>
    <property type="evidence" value="ECO:0007669"/>
    <property type="project" value="InterPro"/>
</dbReference>
<dbReference type="SMART" id="SM00054">
    <property type="entry name" value="EFh"/>
    <property type="match status" value="1"/>
</dbReference>
<gene>
    <name evidence="3" type="ORF">ALP84_04648</name>
</gene>
<evidence type="ECO:0000259" key="2">
    <source>
        <dbReference type="PROSITE" id="PS50222"/>
    </source>
</evidence>
<evidence type="ECO:0000313" key="4">
    <source>
        <dbReference type="Proteomes" id="UP000278332"/>
    </source>
</evidence>
<comment type="caution">
    <text evidence="3">The sequence shown here is derived from an EMBL/GenBank/DDBJ whole genome shotgun (WGS) entry which is preliminary data.</text>
</comment>
<dbReference type="PROSITE" id="PS50222">
    <property type="entry name" value="EF_HAND_2"/>
    <property type="match status" value="1"/>
</dbReference>
<dbReference type="PROSITE" id="PS00018">
    <property type="entry name" value="EF_HAND_1"/>
    <property type="match status" value="1"/>
</dbReference>
<feature type="compositionally biased region" description="Pro residues" evidence="1">
    <location>
        <begin position="163"/>
        <end position="181"/>
    </location>
</feature>
<accession>A0A3M4VTT8</accession>
<dbReference type="Proteomes" id="UP000278332">
    <property type="component" value="Unassembled WGS sequence"/>
</dbReference>
<feature type="domain" description="EF-hand" evidence="2">
    <location>
        <begin position="696"/>
        <end position="731"/>
    </location>
</feature>
<dbReference type="AlphaFoldDB" id="A0A3M4VTT8"/>
<dbReference type="InterPro" id="IPR018247">
    <property type="entry name" value="EF_Hand_1_Ca_BS"/>
</dbReference>
<dbReference type="InterPro" id="IPR002048">
    <property type="entry name" value="EF_hand_dom"/>
</dbReference>
<reference evidence="3 4" key="1">
    <citation type="submission" date="2018-08" db="EMBL/GenBank/DDBJ databases">
        <title>Recombination of ecologically and evolutionarily significant loci maintains genetic cohesion in the Pseudomonas syringae species complex.</title>
        <authorList>
            <person name="Dillon M."/>
            <person name="Thakur S."/>
            <person name="Almeida R.N.D."/>
            <person name="Weir B.S."/>
            <person name="Guttman D.S."/>
        </authorList>
    </citation>
    <scope>NUCLEOTIDE SEQUENCE [LARGE SCALE GENOMIC DNA]</scope>
    <source>
        <strain evidence="3 4">ICMP 6917</strain>
    </source>
</reference>
<evidence type="ECO:0000313" key="3">
    <source>
        <dbReference type="EMBL" id="RMR55144.1"/>
    </source>
</evidence>
<protein>
    <recommendedName>
        <fullName evidence="2">EF-hand domain-containing protein</fullName>
    </recommendedName>
</protein>
<proteinExistence type="predicted"/>
<evidence type="ECO:0000256" key="1">
    <source>
        <dbReference type="SAM" id="MobiDB-lite"/>
    </source>
</evidence>